<protein>
    <recommendedName>
        <fullName evidence="4">DUF4192 domain-containing protein</fullName>
    </recommendedName>
</protein>
<feature type="region of interest" description="Disordered" evidence="1">
    <location>
        <begin position="326"/>
        <end position="356"/>
    </location>
</feature>
<evidence type="ECO:0000313" key="2">
    <source>
        <dbReference type="EMBL" id="SCE70857.1"/>
    </source>
</evidence>
<gene>
    <name evidence="2" type="ORF">GA0074695_0475</name>
</gene>
<dbReference type="RefSeq" id="WP_089004766.1">
    <property type="nucleotide sequence ID" value="NZ_LT607411.1"/>
</dbReference>
<dbReference type="InterPro" id="IPR025447">
    <property type="entry name" value="DUF4192"/>
</dbReference>
<keyword evidence="3" id="KW-1185">Reference proteome</keyword>
<sequence>MTPTDRPRLAVRSPGDLVAAVPYLLGFHPADSVVVVALRGRRVVFAARGDLPEPGADPRPAARHLAQVVARQGTESATVIGYGPAARVTGAVDAVGEALDASGLVVLDALRVTDGRWWSYLCTEPECCPPDGTPYDPASSEVSAAAVFAGQVALPDRAALIAQVSPFDGPVRVAMRRATTRARRRMMDLIEESAETVLVGGRTVQSAGVAALRDAFRRQRRGERLGDDQVAWLTVLLTQLPVRDHAWERTDGRDADISLWTDVLRRAEPELIAAPGSLLAFAAWRAGQGALAAVALERVLAAHPDYSLALLLDDMLRRGLPPSELDGWPAITSPEVIRRRPRRPGRPRRSSRQAEP</sequence>
<organism evidence="2 3">
    <name type="scientific">Micromonospora viridifaciens</name>
    <dbReference type="NCBI Taxonomy" id="1881"/>
    <lineage>
        <taxon>Bacteria</taxon>
        <taxon>Bacillati</taxon>
        <taxon>Actinomycetota</taxon>
        <taxon>Actinomycetes</taxon>
        <taxon>Micromonosporales</taxon>
        <taxon>Micromonosporaceae</taxon>
        <taxon>Micromonospora</taxon>
    </lineage>
</organism>
<dbReference type="Pfam" id="PF13830">
    <property type="entry name" value="DUF4192"/>
    <property type="match status" value="1"/>
</dbReference>
<dbReference type="AlphaFoldDB" id="A0A1C4UGS7"/>
<evidence type="ECO:0008006" key="4">
    <source>
        <dbReference type="Google" id="ProtNLM"/>
    </source>
</evidence>
<dbReference type="Proteomes" id="UP000198242">
    <property type="component" value="Chromosome I"/>
</dbReference>
<dbReference type="EMBL" id="LT607411">
    <property type="protein sequence ID" value="SCE70857.1"/>
    <property type="molecule type" value="Genomic_DNA"/>
</dbReference>
<reference evidence="3" key="1">
    <citation type="submission" date="2016-06" db="EMBL/GenBank/DDBJ databases">
        <authorList>
            <person name="Varghese N."/>
            <person name="Submissions Spin"/>
        </authorList>
    </citation>
    <scope>NUCLEOTIDE SEQUENCE [LARGE SCALE GENOMIC DNA]</scope>
    <source>
        <strain evidence="3">DSM 43909</strain>
    </source>
</reference>
<dbReference type="OrthoDB" id="3264463at2"/>
<name>A0A1C4UGS7_MICVI</name>
<evidence type="ECO:0000313" key="3">
    <source>
        <dbReference type="Proteomes" id="UP000198242"/>
    </source>
</evidence>
<proteinExistence type="predicted"/>
<feature type="compositionally biased region" description="Basic residues" evidence="1">
    <location>
        <begin position="339"/>
        <end position="356"/>
    </location>
</feature>
<accession>A0A1C4UGS7</accession>
<evidence type="ECO:0000256" key="1">
    <source>
        <dbReference type="SAM" id="MobiDB-lite"/>
    </source>
</evidence>